<reference evidence="1 2" key="1">
    <citation type="journal article" date="2018" name="Nat. Genet.">
        <title>The Rosa genome provides new insights in the design of modern roses.</title>
        <authorList>
            <person name="Bendahmane M."/>
        </authorList>
    </citation>
    <scope>NUCLEOTIDE SEQUENCE [LARGE SCALE GENOMIC DNA]</scope>
    <source>
        <strain evidence="2">cv. Old Blush</strain>
    </source>
</reference>
<sequence>MAANHDHEKDLDKIILKSPALLKYILEISCYPREHEQLKQLSRNTSSVL</sequence>
<evidence type="ECO:0000313" key="1">
    <source>
        <dbReference type="EMBL" id="PRQ39921.1"/>
    </source>
</evidence>
<dbReference type="EMBL" id="PDCK01000042">
    <property type="protein sequence ID" value="PRQ39921.1"/>
    <property type="molecule type" value="Genomic_DNA"/>
</dbReference>
<protein>
    <submittedName>
        <fullName evidence="1">Putative flavonoid 3',5'-methyltransferase</fullName>
        <ecNumber evidence="1">2.1.1.267</ecNumber>
    </submittedName>
</protein>
<dbReference type="AlphaFoldDB" id="A0A2P6R0F1"/>
<dbReference type="EC" id="2.1.1.267" evidence="1"/>
<accession>A0A2P6R0F1</accession>
<keyword evidence="1" id="KW-0489">Methyltransferase</keyword>
<dbReference type="GO" id="GO:0032259">
    <property type="term" value="P:methylation"/>
    <property type="evidence" value="ECO:0007669"/>
    <property type="project" value="UniProtKB-KW"/>
</dbReference>
<organism evidence="1 2">
    <name type="scientific">Rosa chinensis</name>
    <name type="common">China rose</name>
    <dbReference type="NCBI Taxonomy" id="74649"/>
    <lineage>
        <taxon>Eukaryota</taxon>
        <taxon>Viridiplantae</taxon>
        <taxon>Streptophyta</taxon>
        <taxon>Embryophyta</taxon>
        <taxon>Tracheophyta</taxon>
        <taxon>Spermatophyta</taxon>
        <taxon>Magnoliopsida</taxon>
        <taxon>eudicotyledons</taxon>
        <taxon>Gunneridae</taxon>
        <taxon>Pentapetalae</taxon>
        <taxon>rosids</taxon>
        <taxon>fabids</taxon>
        <taxon>Rosales</taxon>
        <taxon>Rosaceae</taxon>
        <taxon>Rosoideae</taxon>
        <taxon>Rosoideae incertae sedis</taxon>
        <taxon>Rosa</taxon>
    </lineage>
</organism>
<keyword evidence="2" id="KW-1185">Reference proteome</keyword>
<keyword evidence="1" id="KW-0808">Transferase</keyword>
<evidence type="ECO:0000313" key="2">
    <source>
        <dbReference type="Proteomes" id="UP000238479"/>
    </source>
</evidence>
<dbReference type="Proteomes" id="UP000238479">
    <property type="component" value="Chromosome 4"/>
</dbReference>
<proteinExistence type="predicted"/>
<name>A0A2P6R0F1_ROSCH</name>
<dbReference type="GO" id="GO:0008168">
    <property type="term" value="F:methyltransferase activity"/>
    <property type="evidence" value="ECO:0007669"/>
    <property type="project" value="UniProtKB-KW"/>
</dbReference>
<comment type="caution">
    <text evidence="1">The sequence shown here is derived from an EMBL/GenBank/DDBJ whole genome shotgun (WGS) entry which is preliminary data.</text>
</comment>
<dbReference type="Gramene" id="PRQ39921">
    <property type="protein sequence ID" value="PRQ39921"/>
    <property type="gene ID" value="RchiOBHm_Chr4g0430491"/>
</dbReference>
<gene>
    <name evidence="1" type="ORF">RchiOBHm_Chr4g0430491</name>
</gene>